<evidence type="ECO:0000256" key="3">
    <source>
        <dbReference type="ARBA" id="ARBA00022771"/>
    </source>
</evidence>
<dbReference type="InterPro" id="IPR027080">
    <property type="entry name" value="Unc-13"/>
</dbReference>
<evidence type="ECO:0000256" key="4">
    <source>
        <dbReference type="ARBA" id="ARBA00022833"/>
    </source>
</evidence>
<keyword evidence="2" id="KW-0677">Repeat</keyword>
<dbReference type="GO" id="GO:0061789">
    <property type="term" value="P:dense core granule priming"/>
    <property type="evidence" value="ECO:0007669"/>
    <property type="project" value="TreeGrafter"/>
</dbReference>
<dbReference type="Proteomes" id="UP000198287">
    <property type="component" value="Unassembled WGS sequence"/>
</dbReference>
<feature type="domain" description="Phorbol-ester/DAG-type" evidence="8">
    <location>
        <begin position="660"/>
        <end position="710"/>
    </location>
</feature>
<dbReference type="InterPro" id="IPR014770">
    <property type="entry name" value="Munc13_1"/>
</dbReference>
<dbReference type="PROSITE" id="PS51258">
    <property type="entry name" value="MHD1"/>
    <property type="match status" value="1"/>
</dbReference>
<dbReference type="OrthoDB" id="10053234at2759"/>
<dbReference type="GO" id="GO:0098831">
    <property type="term" value="C:presynaptic active zone cytoplasmic component"/>
    <property type="evidence" value="ECO:0007669"/>
    <property type="project" value="TreeGrafter"/>
</dbReference>
<dbReference type="Gene3D" id="2.60.40.150">
    <property type="entry name" value="C2 domain"/>
    <property type="match status" value="2"/>
</dbReference>
<dbReference type="GO" id="GO:0016081">
    <property type="term" value="P:synaptic vesicle docking"/>
    <property type="evidence" value="ECO:0007669"/>
    <property type="project" value="TreeGrafter"/>
</dbReference>
<dbReference type="InterPro" id="IPR046349">
    <property type="entry name" value="C1-like_sf"/>
</dbReference>
<gene>
    <name evidence="11" type="ORF">Fcan01_17139</name>
</gene>
<dbReference type="Gene3D" id="1.10.357.50">
    <property type="match status" value="1"/>
</dbReference>
<dbReference type="PROSITE" id="PS50081">
    <property type="entry name" value="ZF_DAG_PE_2"/>
    <property type="match status" value="1"/>
</dbReference>
<evidence type="ECO:0000259" key="9">
    <source>
        <dbReference type="PROSITE" id="PS51258"/>
    </source>
</evidence>
<dbReference type="Pfam" id="PF00130">
    <property type="entry name" value="C1_1"/>
    <property type="match status" value="1"/>
</dbReference>
<dbReference type="SMART" id="SM00109">
    <property type="entry name" value="C1"/>
    <property type="match status" value="1"/>
</dbReference>
<dbReference type="GO" id="GO:0099525">
    <property type="term" value="P:presynaptic dense core vesicle exocytosis"/>
    <property type="evidence" value="ECO:0007669"/>
    <property type="project" value="TreeGrafter"/>
</dbReference>
<keyword evidence="1" id="KW-0479">Metal-binding</keyword>
<dbReference type="InterPro" id="IPR000008">
    <property type="entry name" value="C2_dom"/>
</dbReference>
<feature type="domain" description="MHD2" evidence="10">
    <location>
        <begin position="1421"/>
        <end position="1531"/>
    </location>
</feature>
<dbReference type="GO" id="GO:0019992">
    <property type="term" value="F:diacylglycerol binding"/>
    <property type="evidence" value="ECO:0007669"/>
    <property type="project" value="InterPro"/>
</dbReference>
<feature type="region of interest" description="Disordered" evidence="6">
    <location>
        <begin position="386"/>
        <end position="410"/>
    </location>
</feature>
<evidence type="ECO:0000256" key="2">
    <source>
        <dbReference type="ARBA" id="ARBA00022737"/>
    </source>
</evidence>
<dbReference type="GO" id="GO:0030672">
    <property type="term" value="C:synaptic vesicle membrane"/>
    <property type="evidence" value="ECO:0007669"/>
    <property type="project" value="TreeGrafter"/>
</dbReference>
<proteinExistence type="predicted"/>
<dbReference type="PROSITE" id="PS00479">
    <property type="entry name" value="ZF_DAG_PE_1"/>
    <property type="match status" value="1"/>
</dbReference>
<feature type="domain" description="MHD1" evidence="9">
    <location>
        <begin position="1173"/>
        <end position="1316"/>
    </location>
</feature>
<dbReference type="SMART" id="SM00239">
    <property type="entry name" value="C2"/>
    <property type="match status" value="1"/>
</dbReference>
<dbReference type="InterPro" id="IPR014772">
    <property type="entry name" value="Munc13_dom-2"/>
</dbReference>
<dbReference type="SUPFAM" id="SSF57889">
    <property type="entry name" value="Cysteine-rich domain"/>
    <property type="match status" value="1"/>
</dbReference>
<dbReference type="FunFam" id="2.60.40.150:FF:000002">
    <property type="entry name" value="Protein unc-13 homolog B"/>
    <property type="match status" value="1"/>
</dbReference>
<name>A0A226DTQ0_FOLCA</name>
<keyword evidence="5" id="KW-0106">Calcium</keyword>
<comment type="caution">
    <text evidence="11">The sequence shown here is derived from an EMBL/GenBank/DDBJ whole genome shotgun (WGS) entry which is preliminary data.</text>
</comment>
<dbReference type="InterPro" id="IPR010439">
    <property type="entry name" value="MUN_dom"/>
</dbReference>
<feature type="domain" description="C2" evidence="7">
    <location>
        <begin position="767"/>
        <end position="893"/>
    </location>
</feature>
<dbReference type="InterPro" id="IPR037302">
    <property type="entry name" value="Unc-13_C2B"/>
</dbReference>
<evidence type="ECO:0000259" key="10">
    <source>
        <dbReference type="PROSITE" id="PS51259"/>
    </source>
</evidence>
<reference evidence="11 12" key="1">
    <citation type="submission" date="2015-12" db="EMBL/GenBank/DDBJ databases">
        <title>The genome of Folsomia candida.</title>
        <authorList>
            <person name="Faddeeva A."/>
            <person name="Derks M.F."/>
            <person name="Anvar Y."/>
            <person name="Smit S."/>
            <person name="Van Straalen N."/>
            <person name="Roelofs D."/>
        </authorList>
    </citation>
    <scope>NUCLEOTIDE SEQUENCE [LARGE SCALE GENOMIC DNA]</scope>
    <source>
        <strain evidence="11 12">VU population</strain>
        <tissue evidence="11">Whole body</tissue>
    </source>
</reference>
<dbReference type="Gene3D" id="3.30.60.20">
    <property type="match status" value="1"/>
</dbReference>
<dbReference type="PANTHER" id="PTHR10480:SF12">
    <property type="entry name" value="UNC-13, ISOFORM E"/>
    <property type="match status" value="1"/>
</dbReference>
<dbReference type="GO" id="GO:0005516">
    <property type="term" value="F:calmodulin binding"/>
    <property type="evidence" value="ECO:0007669"/>
    <property type="project" value="TreeGrafter"/>
</dbReference>
<keyword evidence="12" id="KW-1185">Reference proteome</keyword>
<evidence type="ECO:0000256" key="1">
    <source>
        <dbReference type="ARBA" id="ARBA00022723"/>
    </source>
</evidence>
<dbReference type="GO" id="GO:0016082">
    <property type="term" value="P:synaptic vesicle priming"/>
    <property type="evidence" value="ECO:0007669"/>
    <property type="project" value="TreeGrafter"/>
</dbReference>
<dbReference type="GO" id="GO:0042734">
    <property type="term" value="C:presynaptic membrane"/>
    <property type="evidence" value="ECO:0007669"/>
    <property type="project" value="TreeGrafter"/>
</dbReference>
<evidence type="ECO:0000256" key="6">
    <source>
        <dbReference type="SAM" id="MobiDB-lite"/>
    </source>
</evidence>
<evidence type="ECO:0000259" key="8">
    <source>
        <dbReference type="PROSITE" id="PS50081"/>
    </source>
</evidence>
<dbReference type="GO" id="GO:0017075">
    <property type="term" value="F:syntaxin-1 binding"/>
    <property type="evidence" value="ECO:0007669"/>
    <property type="project" value="TreeGrafter"/>
</dbReference>
<dbReference type="GO" id="GO:0005509">
    <property type="term" value="F:calcium ion binding"/>
    <property type="evidence" value="ECO:0007669"/>
    <property type="project" value="InterPro"/>
</dbReference>
<evidence type="ECO:0000313" key="11">
    <source>
        <dbReference type="EMBL" id="OXA48077.1"/>
    </source>
</evidence>
<dbReference type="FunFam" id="1.10.357.50:FF:000001">
    <property type="entry name" value="Protein unc-13 homolog B"/>
    <property type="match status" value="1"/>
</dbReference>
<feature type="region of interest" description="Disordered" evidence="6">
    <location>
        <begin position="541"/>
        <end position="566"/>
    </location>
</feature>
<dbReference type="STRING" id="158441.A0A226DTQ0"/>
<dbReference type="InterPro" id="IPR035892">
    <property type="entry name" value="C2_domain_sf"/>
</dbReference>
<evidence type="ECO:0000256" key="5">
    <source>
        <dbReference type="ARBA" id="ARBA00022837"/>
    </source>
</evidence>
<dbReference type="EMBL" id="LNIX01000012">
    <property type="protein sequence ID" value="OXA48077.1"/>
    <property type="molecule type" value="Genomic_DNA"/>
</dbReference>
<dbReference type="SUPFAM" id="SSF49562">
    <property type="entry name" value="C2 domain (Calcium/lipid-binding domain, CaLB)"/>
    <property type="match status" value="1"/>
</dbReference>
<evidence type="ECO:0000313" key="12">
    <source>
        <dbReference type="Proteomes" id="UP000198287"/>
    </source>
</evidence>
<dbReference type="GO" id="GO:0031594">
    <property type="term" value="C:neuromuscular junction"/>
    <property type="evidence" value="ECO:0007669"/>
    <property type="project" value="TreeGrafter"/>
</dbReference>
<dbReference type="GO" id="GO:0005543">
    <property type="term" value="F:phospholipid binding"/>
    <property type="evidence" value="ECO:0007669"/>
    <property type="project" value="InterPro"/>
</dbReference>
<sequence length="1531" mass="173695">MSLLSVTVKKAEFSQGQDTAHEWNSYDTLKLHNVKSTTVQVKGASPRWEQDFLFRRVSLAQSERNSALKRAGDSEDSDYTSETSYDCWYEANDPPPHCRYPQVHRRKQLPRIPSCRKYNISSGDGYWEEDPLDVEAGPPSYNSRPHQSSNYKTNSYAYDEWYEGYDTAYNQYPVPKSKNLPQIPIQHSTRKRQLPTLPKQMSSSPRTTESSISYQREHSNTPFFNDRSLEYGNYDGESTSNCNNNALVANLPIRDDNPTVPISVNNEHEEGMECEAWQNYGYHEGNEYDETLYYQEQLDPITAAQPDTNLTDNGQDAHLYYDHNPAYKGIPPEITIDQPNYTGQHDPDYYASSSQIVDRYSDDPIVQDGYGSYDQEWYDATEETSYPWEGSDVPQPSKEITHTPVPPTPTSSAANKFASEMKFALPHLSSLTSGFSKLGNFVSNAANKSGLSVPPVNQNTQPNHETQFVLDAQPAQNPVTVLSSLVEVEPFVEEEWDNWDGKYEDDVEHYTTQSYDNHEVDGEDYNKPVPIHLDSIESNVSEGAYERQSSLDSPVEVAYPPNQGKDREVGKSWLELESGGGMTTMSFEEKVPKNSRVRKTKGMTAREKWIWATKRVRAQLTTITAARRGTGGLTTSVARAPPTAEELLQALIYPISCITPHNFVPWSATSPTYCCECEGLIWGIGRQGVRCAECGVKCHEKCKDLLNADCLQRAAEKMCRHGSGGDKANSIITAMKEIMKQRESQKPEIFELIRTTFTVDATIHVDNIAQAEVSVLQGTSKWSCKICITVICAKGLMAKDKSGTSDPYVTMQVGKVKKRTKTLPQELNPVWDEKFYFECNNSSDRIKVRVWDEDNDFKSKLKQKLTRESDDFLGQTIIEVRTLSGEMDVWYNYFNKYFTKLWLTTNFGRYNLEKRTDKSAVSGAIRLHISVEIKGEEKKVAPYHEQYTCLHENLFRHLSHVSPRGMIPLPTSGKGDDAWKVYFENPGQEIVDEFAIRYGIEPIYQAMTHFHSLSTNYLCTSVPPVMNTLLANINAYYAHTTATSVSAADRFAASNFGKEKFIKLLNQLHNSIRLDLSMYRKNFPASSNEKLIDLRSTVELLTSITFFRMKVQELSSPPRVSMVVKDCVKASLRSTYQFLYENCNQLSSTESLSYADTSGIRGGDDDNNGPRLDNIKYALQEHEQHHLCKSASYMTLHFKVKWFYNNYVKNVPPYQGSVPEYSAWFEPFVMQWLNENDTISLEYVHGAFSRDKKDGFQKSSEHALFSVSVVDVFTQLTQCFDVISKLECPDPDIWNKYLTRFGKTIAKVLLTYSDIVKREFPQHTLDARVACILMNNIQQVRVQLEKLFESMGGIKLNEEAANILTTLQLQLNSCLDELALIFTEGLENRITDSVKQLVCLLYAVKGQGQTTTRNQVAVEADQVLRPLMDLLDASKCAWQTLLKNLTSNAKKIMEMPNVETMGKFFQKPKQDVHPGVTDSDTLLSPRQTAVFEVVLDTIKDCFHAFGAGLKMSSFEKSDELRSLRSSVSLNK</sequence>
<feature type="compositionally biased region" description="Polar residues" evidence="6">
    <location>
        <begin position="541"/>
        <end position="552"/>
    </location>
</feature>
<dbReference type="InterPro" id="IPR002219">
    <property type="entry name" value="PKC_DAG/PE"/>
</dbReference>
<evidence type="ECO:0000259" key="7">
    <source>
        <dbReference type="PROSITE" id="PS50004"/>
    </source>
</evidence>
<dbReference type="Pfam" id="PF06292">
    <property type="entry name" value="MUN"/>
    <property type="match status" value="1"/>
</dbReference>
<protein>
    <submittedName>
        <fullName evidence="11">Protein unc-13 B</fullName>
    </submittedName>
</protein>
<keyword evidence="4" id="KW-0862">Zinc</keyword>
<dbReference type="Gene3D" id="1.20.58.1100">
    <property type="match status" value="1"/>
</dbReference>
<dbReference type="GO" id="GO:0008270">
    <property type="term" value="F:zinc ion binding"/>
    <property type="evidence" value="ECO:0007669"/>
    <property type="project" value="UniProtKB-KW"/>
</dbReference>
<dbReference type="PANTHER" id="PTHR10480">
    <property type="entry name" value="PROTEIN UNC-13 HOMOLOG"/>
    <property type="match status" value="1"/>
</dbReference>
<dbReference type="GO" id="GO:0035249">
    <property type="term" value="P:synaptic transmission, glutamatergic"/>
    <property type="evidence" value="ECO:0007669"/>
    <property type="project" value="TreeGrafter"/>
</dbReference>
<feature type="region of interest" description="Disordered" evidence="6">
    <location>
        <begin position="187"/>
        <end position="223"/>
    </location>
</feature>
<accession>A0A226DTQ0</accession>
<dbReference type="Pfam" id="PF00168">
    <property type="entry name" value="C2"/>
    <property type="match status" value="2"/>
</dbReference>
<organism evidence="11 12">
    <name type="scientific">Folsomia candida</name>
    <name type="common">Springtail</name>
    <dbReference type="NCBI Taxonomy" id="158441"/>
    <lineage>
        <taxon>Eukaryota</taxon>
        <taxon>Metazoa</taxon>
        <taxon>Ecdysozoa</taxon>
        <taxon>Arthropoda</taxon>
        <taxon>Hexapoda</taxon>
        <taxon>Collembola</taxon>
        <taxon>Entomobryomorpha</taxon>
        <taxon>Isotomoidea</taxon>
        <taxon>Isotomidae</taxon>
        <taxon>Proisotominae</taxon>
        <taxon>Folsomia</taxon>
    </lineage>
</organism>
<dbReference type="PROSITE" id="PS50004">
    <property type="entry name" value="C2"/>
    <property type="match status" value="1"/>
</dbReference>
<dbReference type="CDD" id="cd04027">
    <property type="entry name" value="C2B_Munc13"/>
    <property type="match status" value="1"/>
</dbReference>
<dbReference type="PROSITE" id="PS51259">
    <property type="entry name" value="MHD2"/>
    <property type="match status" value="1"/>
</dbReference>
<feature type="compositionally biased region" description="Low complexity" evidence="6">
    <location>
        <begin position="202"/>
        <end position="213"/>
    </location>
</feature>
<keyword evidence="3" id="KW-0863">Zinc-finger</keyword>
<dbReference type="GO" id="GO:0043195">
    <property type="term" value="C:terminal bouton"/>
    <property type="evidence" value="ECO:0007669"/>
    <property type="project" value="TreeGrafter"/>
</dbReference>
<dbReference type="PRINTS" id="PR00360">
    <property type="entry name" value="C2DOMAIN"/>
</dbReference>